<feature type="transmembrane region" description="Helical" evidence="6">
    <location>
        <begin position="64"/>
        <end position="87"/>
    </location>
</feature>
<feature type="transmembrane region" description="Helical" evidence="6">
    <location>
        <begin position="152"/>
        <end position="175"/>
    </location>
</feature>
<organism evidence="7">
    <name type="scientific">uncultured Sulfurovum sp</name>
    <dbReference type="NCBI Taxonomy" id="269237"/>
    <lineage>
        <taxon>Bacteria</taxon>
        <taxon>Pseudomonadati</taxon>
        <taxon>Campylobacterota</taxon>
        <taxon>Epsilonproteobacteria</taxon>
        <taxon>Campylobacterales</taxon>
        <taxon>Sulfurovaceae</taxon>
        <taxon>Sulfurovum</taxon>
        <taxon>environmental samples</taxon>
    </lineage>
</organism>
<feature type="transmembrane region" description="Helical" evidence="6">
    <location>
        <begin position="343"/>
        <end position="362"/>
    </location>
</feature>
<sequence length="396" mass="46104">MNYILPLLTLPYLVKTLGIDYFGLLAFATATIAYFAILTDYGFNLTATKEISMNREEKAKVVEIFSSVMSIKFFLLILSFLLLSLLILSFELFSKHFEIYLLSFGSVIGQFLFPVWFFQGMEKMRYITYLNLISKSIFTLAIFVFVEEKEDVYLVPLFFSLGAIIAGILSLYIIYKEFNVYFKFQKTSTLKMYLIEGWHVFLSRFYVSLYTTTNLLLLGLFTNNLIVGYYAIAEKIVLAIAGIFEPLNQTLYPYLARKYKDDFNLFVLLLKRIALLFIVSASIFLLLSEYFIEHLVYLIHGSYEPTIILLLSIFLLRVLSYPYGGLLSNTLIIMKETRNYMKVMNYTVLLNFLTVPLASYFFNAMGLIIAFLCVTFIHVFLLWYYVQEAIHNQRRP</sequence>
<feature type="transmembrane region" description="Helical" evidence="6">
    <location>
        <begin position="126"/>
        <end position="146"/>
    </location>
</feature>
<evidence type="ECO:0000256" key="1">
    <source>
        <dbReference type="ARBA" id="ARBA00004651"/>
    </source>
</evidence>
<evidence type="ECO:0000256" key="3">
    <source>
        <dbReference type="ARBA" id="ARBA00022692"/>
    </source>
</evidence>
<dbReference type="InterPro" id="IPR050833">
    <property type="entry name" value="Poly_Biosynth_Transport"/>
</dbReference>
<evidence type="ECO:0000256" key="5">
    <source>
        <dbReference type="ARBA" id="ARBA00023136"/>
    </source>
</evidence>
<evidence type="ECO:0000256" key="6">
    <source>
        <dbReference type="SAM" id="Phobius"/>
    </source>
</evidence>
<dbReference type="Pfam" id="PF01943">
    <property type="entry name" value="Polysacc_synt"/>
    <property type="match status" value="1"/>
</dbReference>
<dbReference type="PANTHER" id="PTHR30250:SF11">
    <property type="entry name" value="O-ANTIGEN TRANSPORTER-RELATED"/>
    <property type="match status" value="1"/>
</dbReference>
<dbReference type="AlphaFoldDB" id="A0A6S6T5T4"/>
<protein>
    <submittedName>
        <fullName evidence="7">Membrane protein involved in the export of O-antigen, teichoic acid lipoteichoic acids</fullName>
    </submittedName>
</protein>
<keyword evidence="4 6" id="KW-1133">Transmembrane helix</keyword>
<feature type="transmembrane region" description="Helical" evidence="6">
    <location>
        <begin position="21"/>
        <end position="43"/>
    </location>
</feature>
<comment type="subcellular location">
    <subcellularLocation>
        <location evidence="1">Cell membrane</location>
        <topology evidence="1">Multi-pass membrane protein</topology>
    </subcellularLocation>
</comment>
<name>A0A6S6T5T4_9BACT</name>
<dbReference type="EMBL" id="CACVAX010000052">
    <property type="protein sequence ID" value="CAA6818591.1"/>
    <property type="molecule type" value="Genomic_DNA"/>
</dbReference>
<reference evidence="7" key="1">
    <citation type="submission" date="2020-01" db="EMBL/GenBank/DDBJ databases">
        <authorList>
            <person name="Meier V. D."/>
            <person name="Meier V D."/>
        </authorList>
    </citation>
    <scope>NUCLEOTIDE SEQUENCE</scope>
    <source>
        <strain evidence="7">HLG_WM_MAG_04</strain>
    </source>
</reference>
<proteinExistence type="predicted"/>
<evidence type="ECO:0000256" key="2">
    <source>
        <dbReference type="ARBA" id="ARBA00022475"/>
    </source>
</evidence>
<feature type="transmembrane region" description="Helical" evidence="6">
    <location>
        <begin position="368"/>
        <end position="386"/>
    </location>
</feature>
<feature type="transmembrane region" description="Helical" evidence="6">
    <location>
        <begin position="307"/>
        <end position="331"/>
    </location>
</feature>
<keyword evidence="3 6" id="KW-0812">Transmembrane</keyword>
<keyword evidence="5 6" id="KW-0472">Membrane</keyword>
<dbReference type="PANTHER" id="PTHR30250">
    <property type="entry name" value="PST FAMILY PREDICTED COLANIC ACID TRANSPORTER"/>
    <property type="match status" value="1"/>
</dbReference>
<evidence type="ECO:0000313" key="7">
    <source>
        <dbReference type="EMBL" id="CAA6818591.1"/>
    </source>
</evidence>
<dbReference type="GO" id="GO:0005886">
    <property type="term" value="C:plasma membrane"/>
    <property type="evidence" value="ECO:0007669"/>
    <property type="project" value="UniProtKB-SubCell"/>
</dbReference>
<feature type="transmembrane region" description="Helical" evidence="6">
    <location>
        <begin position="227"/>
        <end position="244"/>
    </location>
</feature>
<feature type="transmembrane region" description="Helical" evidence="6">
    <location>
        <begin position="196"/>
        <end position="221"/>
    </location>
</feature>
<accession>A0A6S6T5T4</accession>
<feature type="transmembrane region" description="Helical" evidence="6">
    <location>
        <begin position="265"/>
        <end position="287"/>
    </location>
</feature>
<gene>
    <name evidence="7" type="ORF">HELGO_WM8532</name>
</gene>
<feature type="transmembrane region" description="Helical" evidence="6">
    <location>
        <begin position="99"/>
        <end position="119"/>
    </location>
</feature>
<evidence type="ECO:0000256" key="4">
    <source>
        <dbReference type="ARBA" id="ARBA00022989"/>
    </source>
</evidence>
<dbReference type="InterPro" id="IPR002797">
    <property type="entry name" value="Polysacc_synth"/>
</dbReference>
<keyword evidence="2" id="KW-1003">Cell membrane</keyword>